<proteinExistence type="predicted"/>
<organism evidence="9 10">
    <name type="scientific">Pycnococcus provasolii</name>
    <dbReference type="NCBI Taxonomy" id="41880"/>
    <lineage>
        <taxon>Eukaryota</taxon>
        <taxon>Viridiplantae</taxon>
        <taxon>Chlorophyta</taxon>
        <taxon>Pseudoscourfieldiophyceae</taxon>
        <taxon>Pseudoscourfieldiales</taxon>
        <taxon>Pycnococcaceae</taxon>
        <taxon>Pycnococcus</taxon>
    </lineage>
</organism>
<evidence type="ECO:0000256" key="2">
    <source>
        <dbReference type="ARBA" id="ARBA00022574"/>
    </source>
</evidence>
<comment type="subcellular location">
    <subcellularLocation>
        <location evidence="1">Cell projection</location>
        <location evidence="1">Cilium</location>
    </subcellularLocation>
</comment>
<keyword evidence="5" id="KW-0966">Cell projection</keyword>
<reference evidence="9" key="1">
    <citation type="submission" date="2020-10" db="EMBL/GenBank/DDBJ databases">
        <title>Unveiling of a novel bifunctional photoreceptor, Dualchrome1, isolated from a cosmopolitan green alga.</title>
        <authorList>
            <person name="Suzuki S."/>
            <person name="Kawachi M."/>
        </authorList>
    </citation>
    <scope>NUCLEOTIDE SEQUENCE</scope>
    <source>
        <strain evidence="9">NIES 2893</strain>
    </source>
</reference>
<keyword evidence="2" id="KW-0853">WD repeat</keyword>
<dbReference type="InterPro" id="IPR056168">
    <property type="entry name" value="TPR_IF140/IFT172/WDR19"/>
</dbReference>
<evidence type="ECO:0000313" key="9">
    <source>
        <dbReference type="EMBL" id="GHP11657.1"/>
    </source>
</evidence>
<dbReference type="PANTHER" id="PTHR15722:SF7">
    <property type="entry name" value="INTRAFLAGELLAR TRANSPORT PROTEIN 140 HOMOLOG"/>
    <property type="match status" value="1"/>
</dbReference>
<evidence type="ECO:0000256" key="4">
    <source>
        <dbReference type="ARBA" id="ARBA00023069"/>
    </source>
</evidence>
<feature type="domain" description="IF140/IFT172/WDR19 TPR" evidence="8">
    <location>
        <begin position="293"/>
        <end position="430"/>
    </location>
</feature>
<dbReference type="EMBL" id="BNJQ01000035">
    <property type="protein sequence ID" value="GHP11657.1"/>
    <property type="molecule type" value="Genomic_DNA"/>
</dbReference>
<keyword evidence="3" id="KW-0677">Repeat</keyword>
<dbReference type="AlphaFoldDB" id="A0A830I3B2"/>
<dbReference type="Proteomes" id="UP000660262">
    <property type="component" value="Unassembled WGS sequence"/>
</dbReference>
<dbReference type="GO" id="GO:0005930">
    <property type="term" value="C:axoneme"/>
    <property type="evidence" value="ECO:0007669"/>
    <property type="project" value="TreeGrafter"/>
</dbReference>
<evidence type="ECO:0000256" key="5">
    <source>
        <dbReference type="ARBA" id="ARBA00023273"/>
    </source>
</evidence>
<sequence length="621" mass="69278">MFNAQKYWKKAGLAMHTIEHIRHDRSQGDARLRARRWHVVRRAAATRNLVRQMSFDAKQRKFEKKLSKQQEDGSTIITHTVDDEEALVDLDYRRQGDADAYTAEALLKRQALLKDPEIRKGIRKWWDTFHVEEPKDAMSIHDYAHMHFLLDISMHEMGFNLPDDQLLADVLEDWAEDCMGAPTMTYDAFEEAIFELTDLWTYTTERREYVNFLNLTLEKALHITDHKPKLQKRLERLEAEASMIIRDENGGAIGSGKNSATVASGSTLDVSSTGTGKTTVTSGSTLGVTVATDATFGKTANMLARAGQYQRALDLCVQHGVMIDENIAEAMSPPRDGPNAMNDEDRKSLISRVAKICKDQGSFQLAAKKYTQAGDKVKALKALMRGGDAEKVMFFANVSRQRDVYVMAANYLQTLDWHSNADILKNIVTFYTKAKAPDSLSMFYESCAHVEIDDYRDYAKALAALEEAQKCLSKSRGTDEKEGRIAVLRRKCEDVEAFIAARAASTVNPDECKRLCERLLTSAANSVEGESALRMGDVFALLVEHYHGIGRMAEAQSTVDRMLASRIILAPYLDLGMVANIYESQGLNPPPEVRGGGGGGPVGDDDEPAAPFEEEDVVDDI</sequence>
<dbReference type="OrthoDB" id="10258787at2759"/>
<comment type="caution">
    <text evidence="9">The sequence shown here is derived from an EMBL/GenBank/DDBJ whole genome shotgun (WGS) entry which is preliminary data.</text>
</comment>
<keyword evidence="4" id="KW-0969">Cilium</keyword>
<dbReference type="InterPro" id="IPR056156">
    <property type="entry name" value="TPR_IF140_C"/>
</dbReference>
<dbReference type="GO" id="GO:0036064">
    <property type="term" value="C:ciliary basal body"/>
    <property type="evidence" value="ECO:0007669"/>
    <property type="project" value="TreeGrafter"/>
</dbReference>
<name>A0A830I3B2_9CHLO</name>
<evidence type="ECO:0000256" key="1">
    <source>
        <dbReference type="ARBA" id="ARBA00004138"/>
    </source>
</evidence>
<dbReference type="Pfam" id="PF24762">
    <property type="entry name" value="TPR_IF140-IFT172"/>
    <property type="match status" value="1"/>
</dbReference>
<evidence type="ECO:0000256" key="6">
    <source>
        <dbReference type="SAM" id="MobiDB-lite"/>
    </source>
</evidence>
<evidence type="ECO:0000313" key="10">
    <source>
        <dbReference type="Proteomes" id="UP000660262"/>
    </source>
</evidence>
<evidence type="ECO:0000259" key="8">
    <source>
        <dbReference type="Pfam" id="PF24762"/>
    </source>
</evidence>
<gene>
    <name evidence="9" type="ORF">PPROV_001038500</name>
</gene>
<dbReference type="PANTHER" id="PTHR15722">
    <property type="entry name" value="IFT140/172-RELATED"/>
    <property type="match status" value="1"/>
</dbReference>
<dbReference type="Pfam" id="PF24760">
    <property type="entry name" value="TPR_IF140_C"/>
    <property type="match status" value="1"/>
</dbReference>
<feature type="domain" description="IF140 C-terminal TPR" evidence="7">
    <location>
        <begin position="438"/>
        <end position="562"/>
    </location>
</feature>
<feature type="compositionally biased region" description="Acidic residues" evidence="6">
    <location>
        <begin position="603"/>
        <end position="621"/>
    </location>
</feature>
<keyword evidence="10" id="KW-1185">Reference proteome</keyword>
<protein>
    <submittedName>
        <fullName evidence="9">Uncharacterized protein</fullName>
    </submittedName>
</protein>
<dbReference type="GO" id="GO:0035721">
    <property type="term" value="P:intraciliary retrograde transport"/>
    <property type="evidence" value="ECO:0007669"/>
    <property type="project" value="TreeGrafter"/>
</dbReference>
<accession>A0A830I3B2</accession>
<dbReference type="GO" id="GO:0030991">
    <property type="term" value="C:intraciliary transport particle A"/>
    <property type="evidence" value="ECO:0007669"/>
    <property type="project" value="TreeGrafter"/>
</dbReference>
<feature type="region of interest" description="Disordered" evidence="6">
    <location>
        <begin position="586"/>
        <end position="621"/>
    </location>
</feature>
<evidence type="ECO:0000256" key="3">
    <source>
        <dbReference type="ARBA" id="ARBA00022737"/>
    </source>
</evidence>
<evidence type="ECO:0000259" key="7">
    <source>
        <dbReference type="Pfam" id="PF24760"/>
    </source>
</evidence>